<dbReference type="InterPro" id="IPR002938">
    <property type="entry name" value="FAD-bd"/>
</dbReference>
<dbReference type="OrthoDB" id="9766816at2"/>
<dbReference type="GO" id="GO:0071949">
    <property type="term" value="F:FAD binding"/>
    <property type="evidence" value="ECO:0007669"/>
    <property type="project" value="InterPro"/>
</dbReference>
<feature type="domain" description="FAD-binding" evidence="3">
    <location>
        <begin position="11"/>
        <end position="41"/>
    </location>
</feature>
<dbReference type="PANTHER" id="PTHR13789">
    <property type="entry name" value="MONOOXYGENASE"/>
    <property type="match status" value="1"/>
</dbReference>
<sequence length="486" mass="55130">MTEENSIPKIDYDVVIVGAGPVGLATALGLYQRGIENIIVLDQTRAFRQVGQTISIFPNGLKALKYIDTEAYKNIKATIDQPHNSLQVSQKTEVEKKQPSPYWNLINVNGQKIRSFLVGYNEYFEKYGEGKVSISWYNLQTQLRKLLPVECVKANHCCINVVTEPEFQCVRADFVSNQEVEIHPYVYWDDQQQKNKSSSLNSSQFSESKITSIRAKLLIGVDGINSRVRQVIYQNTLYSEYSKPKYCGVGAICTGNFFDSRAVQIAETLSEKIKEKFFHGSPRVITIKNHQILESDLPRIMLFSPQPCQFGYVFHGAFPLDLLLEKSGEELINIAIKELKKADFPEIIQQLVALSDPDKMIQRLYYTHHATVSAPEQPKWNIGRVVLAGDAAHGMPPFLGQGVNQGLEDAAAIATLVNQINKQNQWDDMAAIQLAFSKYEALRRPFMTYIQQETLIGRPFSSYEKLQKYNQVVLSRNIEEVMQTLL</sequence>
<name>Q10VL1_TRIEI</name>
<keyword evidence="2 4" id="KW-0503">Monooxygenase</keyword>
<dbReference type="PANTHER" id="PTHR13789:SF309">
    <property type="entry name" value="PUTATIVE (AFU_ORTHOLOGUE AFUA_6G14510)-RELATED"/>
    <property type="match status" value="1"/>
</dbReference>
<dbReference type="AlphaFoldDB" id="Q10VL1"/>
<dbReference type="Gene3D" id="3.50.50.60">
    <property type="entry name" value="FAD/NAD(P)-binding domain"/>
    <property type="match status" value="2"/>
</dbReference>
<accession>Q10VL1</accession>
<feature type="domain" description="FAD-binding" evidence="3">
    <location>
        <begin position="345"/>
        <end position="415"/>
    </location>
</feature>
<dbReference type="RefSeq" id="WP_011614028.1">
    <property type="nucleotide sequence ID" value="NC_008312.1"/>
</dbReference>
<dbReference type="GO" id="GO:0004497">
    <property type="term" value="F:monooxygenase activity"/>
    <property type="evidence" value="ECO:0007669"/>
    <property type="project" value="UniProtKB-KW"/>
</dbReference>
<evidence type="ECO:0000256" key="2">
    <source>
        <dbReference type="ARBA" id="ARBA00023033"/>
    </source>
</evidence>
<organism evidence="4">
    <name type="scientific">Trichodesmium erythraeum (strain IMS101)</name>
    <dbReference type="NCBI Taxonomy" id="203124"/>
    <lineage>
        <taxon>Bacteria</taxon>
        <taxon>Bacillati</taxon>
        <taxon>Cyanobacteriota</taxon>
        <taxon>Cyanophyceae</taxon>
        <taxon>Oscillatoriophycideae</taxon>
        <taxon>Oscillatoriales</taxon>
        <taxon>Microcoleaceae</taxon>
        <taxon>Trichodesmium</taxon>
    </lineage>
</organism>
<dbReference type="Pfam" id="PF01494">
    <property type="entry name" value="FAD_binding_3"/>
    <property type="match status" value="2"/>
</dbReference>
<evidence type="ECO:0000259" key="3">
    <source>
        <dbReference type="Pfam" id="PF01494"/>
    </source>
</evidence>
<proteinExistence type="predicted"/>
<dbReference type="EMBL" id="CP000393">
    <property type="protein sequence ID" value="ABG53713.1"/>
    <property type="molecule type" value="Genomic_DNA"/>
</dbReference>
<dbReference type="SUPFAM" id="SSF51905">
    <property type="entry name" value="FAD/NAD(P)-binding domain"/>
    <property type="match status" value="1"/>
</dbReference>
<dbReference type="KEGG" id="ter:Tery_4759"/>
<evidence type="ECO:0000256" key="1">
    <source>
        <dbReference type="ARBA" id="ARBA00023002"/>
    </source>
</evidence>
<dbReference type="eggNOG" id="COG0654">
    <property type="taxonomic scope" value="Bacteria"/>
</dbReference>
<gene>
    <name evidence="4" type="ordered locus">Tery_4759</name>
</gene>
<evidence type="ECO:0000313" key="4">
    <source>
        <dbReference type="EMBL" id="ABG53713.1"/>
    </source>
</evidence>
<dbReference type="InterPro" id="IPR050493">
    <property type="entry name" value="FAD-dep_Monooxygenase_BioMet"/>
</dbReference>
<keyword evidence="1" id="KW-0560">Oxidoreductase</keyword>
<dbReference type="InterPro" id="IPR036188">
    <property type="entry name" value="FAD/NAD-bd_sf"/>
</dbReference>
<protein>
    <submittedName>
        <fullName evidence="4">Monooxygenase, FAD-binding</fullName>
    </submittedName>
</protein>
<reference evidence="4" key="1">
    <citation type="submission" date="2006-06" db="EMBL/GenBank/DDBJ databases">
        <title>Complete sequence of Trichodesmium erythraeum IMS101.</title>
        <authorList>
            <consortium name="US DOE Joint Genome Institute"/>
            <person name="Copeland A."/>
            <person name="Lucas S."/>
            <person name="Lapidus A."/>
            <person name="Barry K."/>
            <person name="Detter J.C."/>
            <person name="Glavina del Rio T."/>
            <person name="Hammon N."/>
            <person name="Israni S."/>
            <person name="Dalin E."/>
            <person name="Tice H."/>
            <person name="Pitluck S."/>
            <person name="Kiss H."/>
            <person name="Munk A.C."/>
            <person name="Brettin T."/>
            <person name="Bruce D."/>
            <person name="Han C."/>
            <person name="Tapia R."/>
            <person name="Gilna P."/>
            <person name="Schmutz J."/>
            <person name="Larimer F."/>
            <person name="Land M."/>
            <person name="Hauser L."/>
            <person name="Kyrpides N."/>
            <person name="Kim E."/>
            <person name="Richardson P."/>
        </authorList>
    </citation>
    <scope>NUCLEOTIDE SEQUENCE [LARGE SCALE GENOMIC DNA]</scope>
    <source>
        <strain evidence="4">IMS101</strain>
    </source>
</reference>
<dbReference type="STRING" id="203124.Tery_4759"/>
<dbReference type="HOGENOM" id="CLU_557717_0_0_3"/>
<dbReference type="PRINTS" id="PR00420">
    <property type="entry name" value="RNGMNOXGNASE"/>
</dbReference>